<feature type="region of interest" description="Disordered" evidence="1">
    <location>
        <begin position="182"/>
        <end position="221"/>
    </location>
</feature>
<protein>
    <submittedName>
        <fullName evidence="2">Uncharacterized protein</fullName>
    </submittedName>
</protein>
<proteinExistence type="predicted"/>
<accession>A0A6A6BH40</accession>
<gene>
    <name evidence="2" type="ORF">K452DRAFT_318222</name>
</gene>
<evidence type="ECO:0000313" key="3">
    <source>
        <dbReference type="Proteomes" id="UP000799438"/>
    </source>
</evidence>
<organism evidence="2 3">
    <name type="scientific">Aplosporella prunicola CBS 121167</name>
    <dbReference type="NCBI Taxonomy" id="1176127"/>
    <lineage>
        <taxon>Eukaryota</taxon>
        <taxon>Fungi</taxon>
        <taxon>Dikarya</taxon>
        <taxon>Ascomycota</taxon>
        <taxon>Pezizomycotina</taxon>
        <taxon>Dothideomycetes</taxon>
        <taxon>Dothideomycetes incertae sedis</taxon>
        <taxon>Botryosphaeriales</taxon>
        <taxon>Aplosporellaceae</taxon>
        <taxon>Aplosporella</taxon>
    </lineage>
</organism>
<dbReference type="EMBL" id="ML995484">
    <property type="protein sequence ID" value="KAF2142635.1"/>
    <property type="molecule type" value="Genomic_DNA"/>
</dbReference>
<dbReference type="Proteomes" id="UP000799438">
    <property type="component" value="Unassembled WGS sequence"/>
</dbReference>
<dbReference type="GeneID" id="54301630"/>
<dbReference type="OrthoDB" id="3537171at2759"/>
<keyword evidence="3" id="KW-1185">Reference proteome</keyword>
<dbReference type="PANTHER" id="PTHR37048">
    <property type="entry name" value="QUESTIONABLE PROTEIN"/>
    <property type="match status" value="1"/>
</dbReference>
<dbReference type="PANTHER" id="PTHR37048:SF2">
    <property type="entry name" value="QUESTIONABLE PROTEIN"/>
    <property type="match status" value="1"/>
</dbReference>
<dbReference type="AlphaFoldDB" id="A0A6A6BH40"/>
<name>A0A6A6BH40_9PEZI</name>
<evidence type="ECO:0000256" key="1">
    <source>
        <dbReference type="SAM" id="MobiDB-lite"/>
    </source>
</evidence>
<sequence length="314" mass="35284">MAVLSTSLDRSEVYPGRILWLPSRRHLPVSHSILRVPSGAPIDARAYGHPVVICSIPTGSEISGLVHFHVITSFGNQTLEERFSDGFDDWRHQHTYLPIEPARYHPENLRDPNILGCPRIRISNDLKMVRDSYINANEEYEADWHIFDRYETRYNLPQVPLRLDSKSVRKMHNRCRSLAAMPEVQPPRPDSGIGGVSPSLADFSDDSSTEGSHSDPESSVVVEIPEDDIYGPVSGLQPRQPLGFSGVISYYESVPSSDRDALPLPVQATRKAEKRSVRDIISAIAAWLLALGLLCRRMLGRVWAVIRRFGRKKA</sequence>
<reference evidence="2" key="1">
    <citation type="journal article" date="2020" name="Stud. Mycol.">
        <title>101 Dothideomycetes genomes: a test case for predicting lifestyles and emergence of pathogens.</title>
        <authorList>
            <person name="Haridas S."/>
            <person name="Albert R."/>
            <person name="Binder M."/>
            <person name="Bloem J."/>
            <person name="Labutti K."/>
            <person name="Salamov A."/>
            <person name="Andreopoulos B."/>
            <person name="Baker S."/>
            <person name="Barry K."/>
            <person name="Bills G."/>
            <person name="Bluhm B."/>
            <person name="Cannon C."/>
            <person name="Castanera R."/>
            <person name="Culley D."/>
            <person name="Daum C."/>
            <person name="Ezra D."/>
            <person name="Gonzalez J."/>
            <person name="Henrissat B."/>
            <person name="Kuo A."/>
            <person name="Liang C."/>
            <person name="Lipzen A."/>
            <person name="Lutzoni F."/>
            <person name="Magnuson J."/>
            <person name="Mondo S."/>
            <person name="Nolan M."/>
            <person name="Ohm R."/>
            <person name="Pangilinan J."/>
            <person name="Park H.-J."/>
            <person name="Ramirez L."/>
            <person name="Alfaro M."/>
            <person name="Sun H."/>
            <person name="Tritt A."/>
            <person name="Yoshinaga Y."/>
            <person name="Zwiers L.-H."/>
            <person name="Turgeon B."/>
            <person name="Goodwin S."/>
            <person name="Spatafora J."/>
            <person name="Crous P."/>
            <person name="Grigoriev I."/>
        </authorList>
    </citation>
    <scope>NUCLEOTIDE SEQUENCE</scope>
    <source>
        <strain evidence="2">CBS 121167</strain>
    </source>
</reference>
<evidence type="ECO:0000313" key="2">
    <source>
        <dbReference type="EMBL" id="KAF2142635.1"/>
    </source>
</evidence>
<dbReference type="RefSeq" id="XP_033398347.1">
    <property type="nucleotide sequence ID" value="XM_033544134.1"/>
</dbReference>